<evidence type="ECO:0000256" key="3">
    <source>
        <dbReference type="ARBA" id="ARBA00023163"/>
    </source>
</evidence>
<dbReference type="InterPro" id="IPR014710">
    <property type="entry name" value="RmlC-like_jellyroll"/>
</dbReference>
<dbReference type="Pfam" id="PF13545">
    <property type="entry name" value="HTH_Crp_2"/>
    <property type="match status" value="1"/>
</dbReference>
<evidence type="ECO:0000313" key="7">
    <source>
        <dbReference type="EMBL" id="OSJ03253.1"/>
    </source>
</evidence>
<dbReference type="PANTHER" id="PTHR24567:SF74">
    <property type="entry name" value="HTH-TYPE TRANSCRIPTIONAL REGULATOR ARCR"/>
    <property type="match status" value="1"/>
</dbReference>
<dbReference type="Proteomes" id="UP000193553">
    <property type="component" value="Unassembled WGS sequence"/>
</dbReference>
<keyword evidence="3" id="KW-0804">Transcription</keyword>
<dbReference type="GO" id="GO:0003677">
    <property type="term" value="F:DNA binding"/>
    <property type="evidence" value="ECO:0007669"/>
    <property type="project" value="UniProtKB-KW"/>
</dbReference>
<feature type="domain" description="HTH crp-type" evidence="6">
    <location>
        <begin position="172"/>
        <end position="238"/>
    </location>
</feature>
<name>A0A1X3FF59_9BRAD</name>
<evidence type="ECO:0000256" key="1">
    <source>
        <dbReference type="ARBA" id="ARBA00023015"/>
    </source>
</evidence>
<keyword evidence="1" id="KW-0805">Transcription regulation</keyword>
<dbReference type="PANTHER" id="PTHR24567">
    <property type="entry name" value="CRP FAMILY TRANSCRIPTIONAL REGULATORY PROTEIN"/>
    <property type="match status" value="1"/>
</dbReference>
<gene>
    <name evidence="7" type="ORF">BSZ18_32500</name>
</gene>
<dbReference type="AlphaFoldDB" id="A0A1X3FF59"/>
<dbReference type="CDD" id="cd00038">
    <property type="entry name" value="CAP_ED"/>
    <property type="match status" value="1"/>
</dbReference>
<protein>
    <submittedName>
        <fullName evidence="7">Cyclic nucleotide-binding protein</fullName>
    </submittedName>
</protein>
<dbReference type="PROSITE" id="PS51063">
    <property type="entry name" value="HTH_CRP_2"/>
    <property type="match status" value="1"/>
</dbReference>
<dbReference type="Gene3D" id="1.10.10.10">
    <property type="entry name" value="Winged helix-like DNA-binding domain superfamily/Winged helix DNA-binding domain"/>
    <property type="match status" value="1"/>
</dbReference>
<dbReference type="SMART" id="SM00419">
    <property type="entry name" value="HTH_CRP"/>
    <property type="match status" value="1"/>
</dbReference>
<dbReference type="InterPro" id="IPR036390">
    <property type="entry name" value="WH_DNA-bd_sf"/>
</dbReference>
<dbReference type="GO" id="GO:0005829">
    <property type="term" value="C:cytosol"/>
    <property type="evidence" value="ECO:0007669"/>
    <property type="project" value="TreeGrafter"/>
</dbReference>
<evidence type="ECO:0000256" key="2">
    <source>
        <dbReference type="ARBA" id="ARBA00023125"/>
    </source>
</evidence>
<dbReference type="SUPFAM" id="SSF46785">
    <property type="entry name" value="Winged helix' DNA-binding domain"/>
    <property type="match status" value="1"/>
</dbReference>
<dbReference type="InterPro" id="IPR050397">
    <property type="entry name" value="Env_Response_Regulators"/>
</dbReference>
<dbReference type="InterPro" id="IPR012318">
    <property type="entry name" value="HTH_CRP"/>
</dbReference>
<reference evidence="7 8" key="1">
    <citation type="submission" date="2017-03" db="EMBL/GenBank/DDBJ databases">
        <title>Whole genome sequences of fourteen strains of Bradyrhizobium canariense and one strain of Bradyrhizobium japonicum isolated from Lupinus (Papilionoideae: Genisteae) species in Algeria.</title>
        <authorList>
            <person name="Crovadore J."/>
            <person name="Chekireb D."/>
            <person name="Brachmann A."/>
            <person name="Chablais R."/>
            <person name="Cochard B."/>
            <person name="Lefort F."/>
        </authorList>
    </citation>
    <scope>NUCLEOTIDE SEQUENCE [LARGE SCALE GENOMIC DNA]</scope>
    <source>
        <strain evidence="7 8">UBMA195</strain>
    </source>
</reference>
<evidence type="ECO:0000256" key="4">
    <source>
        <dbReference type="SAM" id="MobiDB-lite"/>
    </source>
</evidence>
<organism evidence="7 8">
    <name type="scientific">Bradyrhizobium canariense</name>
    <dbReference type="NCBI Taxonomy" id="255045"/>
    <lineage>
        <taxon>Bacteria</taxon>
        <taxon>Pseudomonadati</taxon>
        <taxon>Pseudomonadota</taxon>
        <taxon>Alphaproteobacteria</taxon>
        <taxon>Hyphomicrobiales</taxon>
        <taxon>Nitrobacteraceae</taxon>
        <taxon>Bradyrhizobium</taxon>
    </lineage>
</organism>
<sequence length="270" mass="29946">MLSNELENVLPTHGRTPSLAPSRERDQTPHAHHATNDLVRRLPHSSRSRLVELCDEVTLRPRQMLQERNVLLQNAYFLENGAASLTARAGDCLPVEIQTVGAKDFIGIPLILGMRVSPHRCMVQVPGRALRIEADALIELVRGDVEIQKLLLRYVQATLIQSSQLAACNSRHSLQQRLARWLLVAADKLFSREIPLTHRCIAQALGVRRAGITSTMGEMEARGIIKQGRAQVEILDQSQLEQLSCNCSRVILSAHENSLNAANARQASNS</sequence>
<proteinExistence type="predicted"/>
<dbReference type="RefSeq" id="WP_085361791.1">
    <property type="nucleotide sequence ID" value="NZ_NAFC01000177.1"/>
</dbReference>
<dbReference type="InterPro" id="IPR000595">
    <property type="entry name" value="cNMP-bd_dom"/>
</dbReference>
<dbReference type="OrthoDB" id="7506088at2"/>
<evidence type="ECO:0000259" key="6">
    <source>
        <dbReference type="PROSITE" id="PS51063"/>
    </source>
</evidence>
<dbReference type="GO" id="GO:0003700">
    <property type="term" value="F:DNA-binding transcription factor activity"/>
    <property type="evidence" value="ECO:0007669"/>
    <property type="project" value="TreeGrafter"/>
</dbReference>
<feature type="domain" description="Cyclic nucleotide-binding" evidence="5">
    <location>
        <begin position="38"/>
        <end position="107"/>
    </location>
</feature>
<keyword evidence="2" id="KW-0238">DNA-binding</keyword>
<comment type="caution">
    <text evidence="7">The sequence shown here is derived from an EMBL/GenBank/DDBJ whole genome shotgun (WGS) entry which is preliminary data.</text>
</comment>
<evidence type="ECO:0000259" key="5">
    <source>
        <dbReference type="PROSITE" id="PS50042"/>
    </source>
</evidence>
<dbReference type="SUPFAM" id="SSF51206">
    <property type="entry name" value="cAMP-binding domain-like"/>
    <property type="match status" value="1"/>
</dbReference>
<dbReference type="InterPro" id="IPR036388">
    <property type="entry name" value="WH-like_DNA-bd_sf"/>
</dbReference>
<dbReference type="PROSITE" id="PS50042">
    <property type="entry name" value="CNMP_BINDING_3"/>
    <property type="match status" value="1"/>
</dbReference>
<evidence type="ECO:0000313" key="8">
    <source>
        <dbReference type="Proteomes" id="UP000193553"/>
    </source>
</evidence>
<feature type="region of interest" description="Disordered" evidence="4">
    <location>
        <begin position="1"/>
        <end position="37"/>
    </location>
</feature>
<accession>A0A1X3FF59</accession>
<feature type="compositionally biased region" description="Basic and acidic residues" evidence="4">
    <location>
        <begin position="22"/>
        <end position="37"/>
    </location>
</feature>
<dbReference type="Gene3D" id="2.60.120.10">
    <property type="entry name" value="Jelly Rolls"/>
    <property type="match status" value="1"/>
</dbReference>
<dbReference type="EMBL" id="NAFI01000187">
    <property type="protein sequence ID" value="OSJ03253.1"/>
    <property type="molecule type" value="Genomic_DNA"/>
</dbReference>
<dbReference type="InterPro" id="IPR018490">
    <property type="entry name" value="cNMP-bd_dom_sf"/>
</dbReference>